<dbReference type="CDD" id="cd04762">
    <property type="entry name" value="HTH_MerR-trunc"/>
    <property type="match status" value="1"/>
</dbReference>
<dbReference type="InterPro" id="IPR010093">
    <property type="entry name" value="SinI_DNA-bd"/>
</dbReference>
<dbReference type="SUPFAM" id="SSF50331">
    <property type="entry name" value="MOP-like"/>
    <property type="match status" value="1"/>
</dbReference>
<feature type="domain" description="Mop" evidence="3">
    <location>
        <begin position="64"/>
        <end position="129"/>
    </location>
</feature>
<dbReference type="InterPro" id="IPR041657">
    <property type="entry name" value="HTH_17"/>
</dbReference>
<gene>
    <name evidence="4" type="ORF">AVDCRST_MAG57-1506</name>
</gene>
<name>A0A6J4I3H2_9ACTN</name>
<dbReference type="NCBIfam" id="TIGR01764">
    <property type="entry name" value="excise"/>
    <property type="match status" value="1"/>
</dbReference>
<proteinExistence type="predicted"/>
<dbReference type="GO" id="GO:0015689">
    <property type="term" value="P:molybdate ion transport"/>
    <property type="evidence" value="ECO:0007669"/>
    <property type="project" value="InterPro"/>
</dbReference>
<dbReference type="GO" id="GO:0003677">
    <property type="term" value="F:DNA binding"/>
    <property type="evidence" value="ECO:0007669"/>
    <property type="project" value="InterPro"/>
</dbReference>
<evidence type="ECO:0000259" key="3">
    <source>
        <dbReference type="PROSITE" id="PS51866"/>
    </source>
</evidence>
<keyword evidence="1 2" id="KW-0500">Molybdenum</keyword>
<dbReference type="PROSITE" id="PS51866">
    <property type="entry name" value="MOP"/>
    <property type="match status" value="1"/>
</dbReference>
<dbReference type="Pfam" id="PF12728">
    <property type="entry name" value="HTH_17"/>
    <property type="match status" value="1"/>
</dbReference>
<dbReference type="InterPro" id="IPR004606">
    <property type="entry name" value="Mop_domain"/>
</dbReference>
<dbReference type="Pfam" id="PF03459">
    <property type="entry name" value="TOBE"/>
    <property type="match status" value="1"/>
</dbReference>
<reference evidence="4" key="1">
    <citation type="submission" date="2020-02" db="EMBL/GenBank/DDBJ databases">
        <authorList>
            <person name="Meier V. D."/>
        </authorList>
    </citation>
    <scope>NUCLEOTIDE SEQUENCE</scope>
    <source>
        <strain evidence="4">AVDCRST_MAG57</strain>
    </source>
</reference>
<dbReference type="AlphaFoldDB" id="A0A6J4I3H2"/>
<evidence type="ECO:0000256" key="1">
    <source>
        <dbReference type="ARBA" id="ARBA00022505"/>
    </source>
</evidence>
<evidence type="ECO:0000256" key="2">
    <source>
        <dbReference type="PROSITE-ProRule" id="PRU01213"/>
    </source>
</evidence>
<protein>
    <submittedName>
        <fullName evidence="4">Molybdate-binding domain of ModE</fullName>
    </submittedName>
</protein>
<accession>A0A6J4I3H2</accession>
<dbReference type="EMBL" id="CADCTI010000139">
    <property type="protein sequence ID" value="CAA9241378.1"/>
    <property type="molecule type" value="Genomic_DNA"/>
</dbReference>
<dbReference type="Gene3D" id="1.10.1660.10">
    <property type="match status" value="1"/>
</dbReference>
<dbReference type="InterPro" id="IPR005116">
    <property type="entry name" value="Transp-assoc_OB_typ1"/>
</dbReference>
<dbReference type="InterPro" id="IPR008995">
    <property type="entry name" value="Mo/tungstate-bd_C_term_dom"/>
</dbReference>
<sequence>MTATYRIAEAAALLGVSDDTVRRWIDSGRLPARREGGGPAVVDGADLARVATQLREAPEPGTTPSSARNRLTGIVTGVLRDTVMAQVEIQAGPFRVVSLMSREAADELGLEVGVRAVATVKATQVSVDIA</sequence>
<dbReference type="Gene3D" id="2.40.50.100">
    <property type="match status" value="1"/>
</dbReference>
<organism evidence="4">
    <name type="scientific">uncultured Blastococcus sp</name>
    <dbReference type="NCBI Taxonomy" id="217144"/>
    <lineage>
        <taxon>Bacteria</taxon>
        <taxon>Bacillati</taxon>
        <taxon>Actinomycetota</taxon>
        <taxon>Actinomycetes</taxon>
        <taxon>Geodermatophilales</taxon>
        <taxon>Geodermatophilaceae</taxon>
        <taxon>Blastococcus</taxon>
        <taxon>environmental samples</taxon>
    </lineage>
</organism>
<evidence type="ECO:0000313" key="4">
    <source>
        <dbReference type="EMBL" id="CAA9241378.1"/>
    </source>
</evidence>